<feature type="transmembrane region" description="Helical" evidence="2">
    <location>
        <begin position="346"/>
        <end position="365"/>
    </location>
</feature>
<gene>
    <name evidence="3" type="ORF">CFN78_27375</name>
</gene>
<keyword evidence="2" id="KW-0472">Membrane</keyword>
<comment type="caution">
    <text evidence="3">The sequence shown here is derived from an EMBL/GenBank/DDBJ whole genome shotgun (WGS) entry which is preliminary data.</text>
</comment>
<dbReference type="Proteomes" id="UP000242444">
    <property type="component" value="Unassembled WGS sequence"/>
</dbReference>
<proteinExistence type="predicted"/>
<organism evidence="3 4">
    <name type="scientific">Amycolatopsis antarctica</name>
    <dbReference type="NCBI Taxonomy" id="1854586"/>
    <lineage>
        <taxon>Bacteria</taxon>
        <taxon>Bacillati</taxon>
        <taxon>Actinomycetota</taxon>
        <taxon>Actinomycetes</taxon>
        <taxon>Pseudonocardiales</taxon>
        <taxon>Pseudonocardiaceae</taxon>
        <taxon>Amycolatopsis</taxon>
    </lineage>
</organism>
<protein>
    <submittedName>
        <fullName evidence="3">Uncharacterized protein</fullName>
    </submittedName>
</protein>
<feature type="transmembrane region" description="Helical" evidence="2">
    <location>
        <begin position="139"/>
        <end position="158"/>
    </location>
</feature>
<feature type="transmembrane region" description="Helical" evidence="2">
    <location>
        <begin position="106"/>
        <end position="127"/>
    </location>
</feature>
<evidence type="ECO:0000256" key="2">
    <source>
        <dbReference type="SAM" id="Phobius"/>
    </source>
</evidence>
<name>A0A263CVA6_9PSEU</name>
<reference evidence="3 4" key="1">
    <citation type="submission" date="2017-07" db="EMBL/GenBank/DDBJ databases">
        <title>Amycolatopsis antarcticus sp. nov., isolated from the surface of an Antarcticus brown macroalga.</title>
        <authorList>
            <person name="Wang J."/>
            <person name="Leiva S."/>
            <person name="Huang J."/>
            <person name="Huang Y."/>
        </authorList>
    </citation>
    <scope>NUCLEOTIDE SEQUENCE [LARGE SCALE GENOMIC DNA]</scope>
    <source>
        <strain evidence="3 4">AU-G6</strain>
    </source>
</reference>
<feature type="transmembrane region" description="Helical" evidence="2">
    <location>
        <begin position="316"/>
        <end position="334"/>
    </location>
</feature>
<dbReference type="RefSeq" id="WP_094866086.1">
    <property type="nucleotide sequence ID" value="NZ_NKYE01000026.1"/>
</dbReference>
<keyword evidence="2" id="KW-1133">Transmembrane helix</keyword>
<dbReference type="EMBL" id="NKYE01000026">
    <property type="protein sequence ID" value="OZM70053.1"/>
    <property type="molecule type" value="Genomic_DNA"/>
</dbReference>
<keyword evidence="4" id="KW-1185">Reference proteome</keyword>
<feature type="transmembrane region" description="Helical" evidence="2">
    <location>
        <begin position="277"/>
        <end position="296"/>
    </location>
</feature>
<feature type="transmembrane region" description="Helical" evidence="2">
    <location>
        <begin position="372"/>
        <end position="391"/>
    </location>
</feature>
<feature type="transmembrane region" description="Helical" evidence="2">
    <location>
        <begin position="189"/>
        <end position="210"/>
    </location>
</feature>
<accession>A0A263CVA6</accession>
<dbReference type="OrthoDB" id="3638266at2"/>
<sequence>MTETTEAERDVAPAPGNASTGTSGTRATLLRRAPLWALIAVPVLLGLAEAIRSPRLNFVDYWLVLGNTTNADGSLNWTELFSLYHEHPILVVGIVFWLDANLFDGANYPLGIMSVVLAGGILASLASMLSPRLRGTKRLAVIAALSGIVFSSAATEYFGLGMMGVQWLLGVAPAVVAIAFAHRGRTVPAILFAVLGSLGHGAAFPVWIALPVVAWLRRDQRWRVLLPLALGVCVFVVWQLAPWPESYPKSGIVGLDTHVGAMFTTLGQVWSFSSVDLALFAGAVTVGVLAMLAVGAVRQRLAPADGPAAQLRAEDAGWFGVVTQVLFMAAMIGASRGGVANTEGLAPRYCAVALLGVAALTVLLINRGPRVLFEKAIAFALVVALATYAIGSTSATATREKYPVQPVLGVAMQVGANSVVSKEFGYPEFLERYRTLGVYPFTDDFTLGCDGGPELGGRVDLAATEELPAPAPNRQTAGVVEKSPVVGDTEIRGWALIEGAQADCVLITDQAGTVVGGGAVGLPRLDVTLVVNGTGRSGWAAVAAPGTTDGVVLVQGKGKLYRVASKLPEG</sequence>
<feature type="compositionally biased region" description="Basic and acidic residues" evidence="1">
    <location>
        <begin position="1"/>
        <end position="11"/>
    </location>
</feature>
<evidence type="ECO:0000313" key="4">
    <source>
        <dbReference type="Proteomes" id="UP000242444"/>
    </source>
</evidence>
<evidence type="ECO:0000313" key="3">
    <source>
        <dbReference type="EMBL" id="OZM70053.1"/>
    </source>
</evidence>
<evidence type="ECO:0000256" key="1">
    <source>
        <dbReference type="SAM" id="MobiDB-lite"/>
    </source>
</evidence>
<feature type="transmembrane region" description="Helical" evidence="2">
    <location>
        <begin position="222"/>
        <end position="241"/>
    </location>
</feature>
<keyword evidence="2" id="KW-0812">Transmembrane</keyword>
<dbReference type="AlphaFoldDB" id="A0A263CVA6"/>
<feature type="transmembrane region" description="Helical" evidence="2">
    <location>
        <begin position="33"/>
        <end position="51"/>
    </location>
</feature>
<feature type="region of interest" description="Disordered" evidence="1">
    <location>
        <begin position="1"/>
        <end position="24"/>
    </location>
</feature>
<dbReference type="InParanoid" id="A0A263CVA6"/>